<keyword evidence="11" id="KW-0732">Signal</keyword>
<reference evidence="14 15" key="1">
    <citation type="submission" date="2012-09" db="EMBL/GenBank/DDBJ databases">
        <title>Genome Sequence of alkane-degrading Bacterium Alcanivorax sp. 19-m-6.</title>
        <authorList>
            <person name="Lai Q."/>
            <person name="Shao Z."/>
        </authorList>
    </citation>
    <scope>NUCLEOTIDE SEQUENCE [LARGE SCALE GENOMIC DNA]</scope>
    <source>
        <strain evidence="14 15">19-m-6</strain>
    </source>
</reference>
<dbReference type="eggNOG" id="COG0834">
    <property type="taxonomic scope" value="Bacteria"/>
</dbReference>
<dbReference type="Gene3D" id="3.40.190.10">
    <property type="entry name" value="Periplasmic binding protein-like II"/>
    <property type="match status" value="2"/>
</dbReference>
<dbReference type="PRINTS" id="PR00169">
    <property type="entry name" value="KCHANNEL"/>
</dbReference>
<evidence type="ECO:0000256" key="7">
    <source>
        <dbReference type="ARBA" id="ARBA00023170"/>
    </source>
</evidence>
<comment type="subcellular location">
    <subcellularLocation>
        <location evidence="1">Membrane</location>
        <topology evidence="1">Multi-pass membrane protein</topology>
    </subcellularLocation>
</comment>
<feature type="domain" description="Ionotropic glutamate receptor C-terminal" evidence="13">
    <location>
        <begin position="24"/>
        <end position="351"/>
    </location>
</feature>
<dbReference type="AlphaFoldDB" id="A0A095UQC2"/>
<dbReference type="STRING" id="1177154.Y5S_02106"/>
<evidence type="ECO:0000256" key="10">
    <source>
        <dbReference type="SAM" id="Phobius"/>
    </source>
</evidence>
<dbReference type="RefSeq" id="WP_035232867.1">
    <property type="nucleotide sequence ID" value="NZ_ARXV01000007.1"/>
</dbReference>
<sequence length="354" mass="39106">MSLRIRVLATSLLLVMVSLVQAAPLTVAVKASPPFSFQSGERWDGISVELWEKVAEQAEIEYRYRPYRSVNEMLEAVELGQADLAVGAISVTADRERRLDFSQPMFRGGLGIATRSEPSGWLVTLRNLFTWKFFSAVLALGLVLLIIGVLIWLFERRRNPEQFGGSMSQGIGNGFWWSAVTMTTVGYGDKAPVSPAGRALGLIWMFASIITISGFTAAIASSVTVNKLQTRISGVSDLLRVNVGSVANTSGAQWLAAQGIHYKPYDNLKQGMRAVALGEIDAMVSDAPVMRYMLRDRDDKNLLVLPNLIREESYAFAVANESPLQEPLNLAMLNVLPTEEWRMILNRYLGKNDS</sequence>
<accession>A0A095UQC2</accession>
<dbReference type="Gene3D" id="1.10.287.70">
    <property type="match status" value="1"/>
</dbReference>
<gene>
    <name evidence="14" type="ORF">Y5S_02106</name>
</gene>
<evidence type="ECO:0000256" key="8">
    <source>
        <dbReference type="ARBA" id="ARBA00023180"/>
    </source>
</evidence>
<dbReference type="PATRIC" id="fig|1177154.3.peg.2143"/>
<protein>
    <submittedName>
        <fullName evidence="14">Family 3 extracellular solute-binding protein</fullName>
    </submittedName>
</protein>
<evidence type="ECO:0000256" key="1">
    <source>
        <dbReference type="ARBA" id="ARBA00004141"/>
    </source>
</evidence>
<feature type="transmembrane region" description="Helical" evidence="10">
    <location>
        <begin position="133"/>
        <end position="154"/>
    </location>
</feature>
<evidence type="ECO:0000256" key="3">
    <source>
        <dbReference type="ARBA" id="ARBA00022692"/>
    </source>
</evidence>
<dbReference type="SUPFAM" id="SSF81324">
    <property type="entry name" value="Voltage-gated potassium channels"/>
    <property type="match status" value="1"/>
</dbReference>
<dbReference type="SMART" id="SM00062">
    <property type="entry name" value="PBPb"/>
    <property type="match status" value="1"/>
</dbReference>
<evidence type="ECO:0000256" key="4">
    <source>
        <dbReference type="ARBA" id="ARBA00022989"/>
    </source>
</evidence>
<feature type="transmembrane region" description="Helical" evidence="10">
    <location>
        <begin position="166"/>
        <end position="187"/>
    </location>
</feature>
<dbReference type="EMBL" id="ARXV01000007">
    <property type="protein sequence ID" value="KGD64740.1"/>
    <property type="molecule type" value="Genomic_DNA"/>
</dbReference>
<evidence type="ECO:0000256" key="9">
    <source>
        <dbReference type="ARBA" id="ARBA00023303"/>
    </source>
</evidence>
<feature type="chain" id="PRO_5001910360" evidence="11">
    <location>
        <begin position="23"/>
        <end position="354"/>
    </location>
</feature>
<dbReference type="PANTHER" id="PTHR18966">
    <property type="entry name" value="IONOTROPIC GLUTAMATE RECEPTOR"/>
    <property type="match status" value="1"/>
</dbReference>
<dbReference type="SMART" id="SM00079">
    <property type="entry name" value="PBPe"/>
    <property type="match status" value="1"/>
</dbReference>
<keyword evidence="5" id="KW-0406">Ion transport</keyword>
<keyword evidence="3 10" id="KW-0812">Transmembrane</keyword>
<feature type="signal peptide" evidence="11">
    <location>
        <begin position="1"/>
        <end position="22"/>
    </location>
</feature>
<dbReference type="InterPro" id="IPR001638">
    <property type="entry name" value="Solute-binding_3/MltF_N"/>
</dbReference>
<evidence type="ECO:0000256" key="2">
    <source>
        <dbReference type="ARBA" id="ARBA00022448"/>
    </source>
</evidence>
<keyword evidence="8" id="KW-0325">Glycoprotein</keyword>
<evidence type="ECO:0000256" key="5">
    <source>
        <dbReference type="ARBA" id="ARBA00023065"/>
    </source>
</evidence>
<evidence type="ECO:0000313" key="15">
    <source>
        <dbReference type="Proteomes" id="UP000029444"/>
    </source>
</evidence>
<evidence type="ECO:0000259" key="13">
    <source>
        <dbReference type="SMART" id="SM00079"/>
    </source>
</evidence>
<organism evidence="14 15">
    <name type="scientific">Alcanivorax nanhaiticus</name>
    <dbReference type="NCBI Taxonomy" id="1177154"/>
    <lineage>
        <taxon>Bacteria</taxon>
        <taxon>Pseudomonadati</taxon>
        <taxon>Pseudomonadota</taxon>
        <taxon>Gammaproteobacteria</taxon>
        <taxon>Oceanospirillales</taxon>
        <taxon>Alcanivoracaceae</taxon>
        <taxon>Alcanivorax</taxon>
    </lineage>
</organism>
<comment type="caution">
    <text evidence="14">The sequence shown here is derived from an EMBL/GenBank/DDBJ whole genome shotgun (WGS) entry which is preliminary data.</text>
</comment>
<keyword evidence="4 10" id="KW-1133">Transmembrane helix</keyword>
<keyword evidence="15" id="KW-1185">Reference proteome</keyword>
<dbReference type="InterPro" id="IPR015683">
    <property type="entry name" value="Ionotropic_Glu_rcpt"/>
</dbReference>
<evidence type="ECO:0000313" key="14">
    <source>
        <dbReference type="EMBL" id="KGD64740.1"/>
    </source>
</evidence>
<dbReference type="Pfam" id="PF00497">
    <property type="entry name" value="SBP_bac_3"/>
    <property type="match status" value="1"/>
</dbReference>
<keyword evidence="9" id="KW-0407">Ion channel</keyword>
<feature type="transmembrane region" description="Helical" evidence="10">
    <location>
        <begin position="199"/>
        <end position="223"/>
    </location>
</feature>
<dbReference type="Proteomes" id="UP000029444">
    <property type="component" value="Unassembled WGS sequence"/>
</dbReference>
<dbReference type="GO" id="GO:0015276">
    <property type="term" value="F:ligand-gated monoatomic ion channel activity"/>
    <property type="evidence" value="ECO:0007669"/>
    <property type="project" value="InterPro"/>
</dbReference>
<keyword evidence="2" id="KW-0813">Transport</keyword>
<dbReference type="InterPro" id="IPR001320">
    <property type="entry name" value="Iontro_rcpt_C"/>
</dbReference>
<evidence type="ECO:0000256" key="11">
    <source>
        <dbReference type="SAM" id="SignalP"/>
    </source>
</evidence>
<dbReference type="SUPFAM" id="SSF53850">
    <property type="entry name" value="Periplasmic binding protein-like II"/>
    <property type="match status" value="1"/>
</dbReference>
<dbReference type="GO" id="GO:0016020">
    <property type="term" value="C:membrane"/>
    <property type="evidence" value="ECO:0007669"/>
    <property type="project" value="UniProtKB-SubCell"/>
</dbReference>
<evidence type="ECO:0000259" key="12">
    <source>
        <dbReference type="SMART" id="SM00062"/>
    </source>
</evidence>
<keyword evidence="6 10" id="KW-0472">Membrane</keyword>
<dbReference type="Pfam" id="PF00060">
    <property type="entry name" value="Lig_chan"/>
    <property type="match status" value="1"/>
</dbReference>
<name>A0A095UQC2_9GAMM</name>
<evidence type="ECO:0000256" key="6">
    <source>
        <dbReference type="ARBA" id="ARBA00023136"/>
    </source>
</evidence>
<keyword evidence="7" id="KW-0675">Receptor</keyword>
<feature type="domain" description="Solute-binding protein family 3/N-terminal" evidence="12">
    <location>
        <begin position="24"/>
        <end position="352"/>
    </location>
</feature>
<proteinExistence type="predicted"/>